<evidence type="ECO:0000256" key="8">
    <source>
        <dbReference type="ARBA" id="ARBA00023049"/>
    </source>
</evidence>
<dbReference type="Gene3D" id="2.60.40.1910">
    <property type="match status" value="1"/>
</dbReference>
<evidence type="ECO:0000256" key="6">
    <source>
        <dbReference type="ARBA" id="ARBA00022801"/>
    </source>
</evidence>
<reference evidence="14 15" key="1">
    <citation type="submission" date="2020-10" db="EMBL/GenBank/DDBJ databases">
        <title>Phylogeny of dyella-like bacteria.</title>
        <authorList>
            <person name="Fu J."/>
        </authorList>
    </citation>
    <scope>NUCLEOTIDE SEQUENCE [LARGE SCALE GENOMIC DNA]</scope>
    <source>
        <strain evidence="14 15">BB4</strain>
    </source>
</reference>
<dbReference type="InterPro" id="IPR045357">
    <property type="entry name" value="Aminopeptidase_N-like_N"/>
</dbReference>
<dbReference type="RefSeq" id="WP_379984207.1">
    <property type="nucleotide sequence ID" value="NZ_JADIKD010000012.1"/>
</dbReference>
<accession>A0ABW8KA57</accession>
<dbReference type="InterPro" id="IPR024571">
    <property type="entry name" value="ERAP1-like_C_dom"/>
</dbReference>
<evidence type="ECO:0000256" key="3">
    <source>
        <dbReference type="ARBA" id="ARBA00022438"/>
    </source>
</evidence>
<gene>
    <name evidence="14" type="ORF">ISS97_21065</name>
</gene>
<evidence type="ECO:0000256" key="9">
    <source>
        <dbReference type="RuleBase" id="RU364040"/>
    </source>
</evidence>
<dbReference type="InterPro" id="IPR001930">
    <property type="entry name" value="Peptidase_M1"/>
</dbReference>
<dbReference type="InterPro" id="IPR027268">
    <property type="entry name" value="Peptidase_M4/M1_CTD_sf"/>
</dbReference>
<keyword evidence="8 9" id="KW-0482">Metalloprotease</keyword>
<feature type="domain" description="ERAP1-like C-terminal" evidence="12">
    <location>
        <begin position="555"/>
        <end position="863"/>
    </location>
</feature>
<comment type="cofactor">
    <cofactor evidence="9">
        <name>Zn(2+)</name>
        <dbReference type="ChEBI" id="CHEBI:29105"/>
    </cofactor>
    <text evidence="9">Binds 1 zinc ion per subunit.</text>
</comment>
<keyword evidence="5 9" id="KW-0479">Metal-binding</keyword>
<dbReference type="SUPFAM" id="SSF63737">
    <property type="entry name" value="Leukotriene A4 hydrolase N-terminal domain"/>
    <property type="match status" value="1"/>
</dbReference>
<name>A0ABW8KA57_9GAMM</name>
<feature type="signal peptide" evidence="10">
    <location>
        <begin position="1"/>
        <end position="23"/>
    </location>
</feature>
<dbReference type="InterPro" id="IPR050344">
    <property type="entry name" value="Peptidase_M1_aminopeptidases"/>
</dbReference>
<protein>
    <recommendedName>
        <fullName evidence="9">Aminopeptidase</fullName>
        <ecNumber evidence="9">3.4.11.-</ecNumber>
    </recommendedName>
</protein>
<comment type="caution">
    <text evidence="14">The sequence shown here is derived from an EMBL/GenBank/DDBJ whole genome shotgun (WGS) entry which is preliminary data.</text>
</comment>
<dbReference type="EC" id="3.4.11.-" evidence="9"/>
<dbReference type="Pfam" id="PF17900">
    <property type="entry name" value="Peptidase_M1_N"/>
    <property type="match status" value="1"/>
</dbReference>
<feature type="domain" description="Peptidase M1 membrane alanine aminopeptidase" evidence="11">
    <location>
        <begin position="262"/>
        <end position="479"/>
    </location>
</feature>
<evidence type="ECO:0000313" key="15">
    <source>
        <dbReference type="Proteomes" id="UP001620408"/>
    </source>
</evidence>
<dbReference type="InterPro" id="IPR042097">
    <property type="entry name" value="Aminopeptidase_N-like_N_sf"/>
</dbReference>
<dbReference type="SUPFAM" id="SSF55486">
    <property type="entry name" value="Metalloproteases ('zincins'), catalytic domain"/>
    <property type="match status" value="1"/>
</dbReference>
<evidence type="ECO:0000256" key="10">
    <source>
        <dbReference type="SAM" id="SignalP"/>
    </source>
</evidence>
<evidence type="ECO:0000256" key="5">
    <source>
        <dbReference type="ARBA" id="ARBA00022723"/>
    </source>
</evidence>
<dbReference type="InterPro" id="IPR014782">
    <property type="entry name" value="Peptidase_M1_dom"/>
</dbReference>
<dbReference type="Gene3D" id="1.25.50.20">
    <property type="match status" value="1"/>
</dbReference>
<evidence type="ECO:0000256" key="4">
    <source>
        <dbReference type="ARBA" id="ARBA00022670"/>
    </source>
</evidence>
<evidence type="ECO:0000259" key="12">
    <source>
        <dbReference type="Pfam" id="PF11838"/>
    </source>
</evidence>
<comment type="similarity">
    <text evidence="2 9">Belongs to the peptidase M1 family.</text>
</comment>
<evidence type="ECO:0000256" key="7">
    <source>
        <dbReference type="ARBA" id="ARBA00022833"/>
    </source>
</evidence>
<dbReference type="PANTHER" id="PTHR11533:SF174">
    <property type="entry name" value="PUROMYCIN-SENSITIVE AMINOPEPTIDASE-RELATED"/>
    <property type="match status" value="1"/>
</dbReference>
<proteinExistence type="inferred from homology"/>
<organism evidence="14 15">
    <name type="scientific">Dyella koreensis</name>
    <dbReference type="NCBI Taxonomy" id="311235"/>
    <lineage>
        <taxon>Bacteria</taxon>
        <taxon>Pseudomonadati</taxon>
        <taxon>Pseudomonadota</taxon>
        <taxon>Gammaproteobacteria</taxon>
        <taxon>Lysobacterales</taxon>
        <taxon>Rhodanobacteraceae</taxon>
        <taxon>Dyella</taxon>
    </lineage>
</organism>
<keyword evidence="6 9" id="KW-0378">Hydrolase</keyword>
<evidence type="ECO:0000259" key="11">
    <source>
        <dbReference type="Pfam" id="PF01433"/>
    </source>
</evidence>
<evidence type="ECO:0000256" key="2">
    <source>
        <dbReference type="ARBA" id="ARBA00010136"/>
    </source>
</evidence>
<keyword evidence="3 9" id="KW-0031">Aminopeptidase</keyword>
<evidence type="ECO:0000313" key="14">
    <source>
        <dbReference type="EMBL" id="MFK2919765.1"/>
    </source>
</evidence>
<keyword evidence="10" id="KW-0732">Signal</keyword>
<dbReference type="InterPro" id="IPR034016">
    <property type="entry name" value="M1_APN-typ"/>
</dbReference>
<dbReference type="Gene3D" id="2.60.40.1730">
    <property type="entry name" value="tricorn interacting facor f3 domain"/>
    <property type="match status" value="1"/>
</dbReference>
<dbReference type="CDD" id="cd09601">
    <property type="entry name" value="M1_APN-Q_like"/>
    <property type="match status" value="1"/>
</dbReference>
<evidence type="ECO:0000256" key="1">
    <source>
        <dbReference type="ARBA" id="ARBA00000098"/>
    </source>
</evidence>
<dbReference type="Pfam" id="PF01433">
    <property type="entry name" value="Peptidase_M1"/>
    <property type="match status" value="1"/>
</dbReference>
<feature type="domain" description="Aminopeptidase N-like N-terminal" evidence="13">
    <location>
        <begin position="46"/>
        <end position="228"/>
    </location>
</feature>
<dbReference type="EMBL" id="JADIKD010000012">
    <property type="protein sequence ID" value="MFK2919765.1"/>
    <property type="molecule type" value="Genomic_DNA"/>
</dbReference>
<dbReference type="PANTHER" id="PTHR11533">
    <property type="entry name" value="PROTEASE M1 ZINC METALLOPROTEASE"/>
    <property type="match status" value="1"/>
</dbReference>
<keyword evidence="4 9" id="KW-0645">Protease</keyword>
<dbReference type="Pfam" id="PF11838">
    <property type="entry name" value="ERAP1_C"/>
    <property type="match status" value="1"/>
</dbReference>
<feature type="chain" id="PRO_5046167019" description="Aminopeptidase" evidence="10">
    <location>
        <begin position="24"/>
        <end position="885"/>
    </location>
</feature>
<sequence length="885" mass="96092">MRRCTLVSAIVLALAGASMSAVAAVPAKHVAAAQQATTQLPRSVRPTHYDVSVTPHAESLSFDGKVTVSVDVLEPTSSITLNALDMSFSSVTLTPANGKALSAPKVSVDAEKQTATFTFDKPLAKGSYKLAMDYTGKIGTQANGLFAIDYDTKAGKKRALYTQFENSDARRFIPSWDEPNYKATFTLDAIVPSAEMAISNMPVAKKTDAGNGLTKVEFQSSPKMSTYLLFFGLGDFDRATAMAGKTEVGVVTQKGMLSQANFALDSAKTILNEYNDYFGTPYPLPKLDNIASPGRSQFFGAMENWGAIYTFEYALLLDPTISTQADKQSVFSIQAHEMAHQWFGDLVTMRWWDDLWLNEGFASWMEARTTEKLHPEWNTKLEQVDVREGAMSRDAIATTHPIVQHVETVEQASQAFDAITYSKGQAVIGMLEGYVGSDAWRDGVRLYMKQHAYGNTVSDDLWHAVETASKKPISDIAHDFTLQPGIPMIKVESATCNAGKTTLQLSQGEFTRDRPDKKPLSWRVPVIAQTLGGAPARTLVSGGKATLDVPGCGPVVVNAGQSGYYRTLYAPAQFTALKDNFGKLQPIDQLGTLGDTWALGMAGLRPSSDFLDLVQATPADADPQIWGDIAGDLSGLDNYYQGDDARQAAFRKFAIAKLSPVFARVGWEPKEGEADPVKILRTQLIGTLGGLGDPAVIKEARRRFDAQDKDPKAMPAALRRTILGVVAKNADAATWDRLHAMAKAEKTPLVKDQLYTLLSMPRDKALAQRALDLAMTDEPGATNSSSMIGAVSGQHPEMAFDFAVAHKAEVDKKVDSSASSRYYPALASRSLDPAMVGKVKAFAEKYVAEGSRRDADTAVANIEYRIKVRDERLPAIDAWLKSHGA</sequence>
<dbReference type="Gene3D" id="1.10.390.10">
    <property type="entry name" value="Neutral Protease Domain 2"/>
    <property type="match status" value="1"/>
</dbReference>
<dbReference type="PRINTS" id="PR00756">
    <property type="entry name" value="ALADIPTASE"/>
</dbReference>
<keyword evidence="15" id="KW-1185">Reference proteome</keyword>
<dbReference type="Proteomes" id="UP001620408">
    <property type="component" value="Unassembled WGS sequence"/>
</dbReference>
<comment type="catalytic activity">
    <reaction evidence="1">
        <text>Release of an N-terminal amino acid, Xaa-|-Yaa- from a peptide, amide or arylamide. Xaa is preferably Ala, but may be most amino acids including Pro (slow action). When a terminal hydrophobic residue is followed by a prolyl residue, the two may be released as an intact Xaa-Pro dipeptide.</text>
        <dbReference type="EC" id="3.4.11.2"/>
    </reaction>
</comment>
<keyword evidence="7 9" id="KW-0862">Zinc</keyword>
<evidence type="ECO:0000259" key="13">
    <source>
        <dbReference type="Pfam" id="PF17900"/>
    </source>
</evidence>